<feature type="non-terminal residue" evidence="3">
    <location>
        <position position="1"/>
    </location>
</feature>
<evidence type="ECO:0000256" key="1">
    <source>
        <dbReference type="SAM" id="MobiDB-lite"/>
    </source>
</evidence>
<dbReference type="Proteomes" id="UP001292079">
    <property type="component" value="Unassembled WGS sequence"/>
</dbReference>
<feature type="compositionally biased region" description="Polar residues" evidence="1">
    <location>
        <begin position="422"/>
        <end position="431"/>
    </location>
</feature>
<gene>
    <name evidence="3" type="ORF">MN116_000173</name>
</gene>
<evidence type="ECO:0000313" key="3">
    <source>
        <dbReference type="EMBL" id="KAK4468379.1"/>
    </source>
</evidence>
<evidence type="ECO:0000256" key="2">
    <source>
        <dbReference type="SAM" id="SignalP"/>
    </source>
</evidence>
<reference evidence="3" key="1">
    <citation type="submission" date="2022-04" db="EMBL/GenBank/DDBJ databases">
        <authorList>
            <person name="Xu L."/>
            <person name="Lv Z."/>
        </authorList>
    </citation>
    <scope>NUCLEOTIDE SEQUENCE</scope>
    <source>
        <strain evidence="3">LV_2022a</strain>
    </source>
</reference>
<reference evidence="3" key="2">
    <citation type="journal article" date="2023" name="Infect Dis Poverty">
        <title>Chromosome-scale genome of the human blood fluke Schistosoma mekongi and its implications for public health.</title>
        <authorList>
            <person name="Zhou M."/>
            <person name="Xu L."/>
            <person name="Xu D."/>
            <person name="Chen W."/>
            <person name="Khan J."/>
            <person name="Hu Y."/>
            <person name="Huang H."/>
            <person name="Wei H."/>
            <person name="Zhang Y."/>
            <person name="Chusongsang P."/>
            <person name="Tanasarnprasert K."/>
            <person name="Hu X."/>
            <person name="Limpanont Y."/>
            <person name="Lv Z."/>
        </authorList>
    </citation>
    <scope>NUCLEOTIDE SEQUENCE</scope>
    <source>
        <strain evidence="3">LV_2022a</strain>
    </source>
</reference>
<dbReference type="AlphaFoldDB" id="A0AAE1Z7Q9"/>
<feature type="chain" id="PRO_5041933895" evidence="2">
    <location>
        <begin position="16"/>
        <end position="461"/>
    </location>
</feature>
<proteinExistence type="predicted"/>
<comment type="caution">
    <text evidence="3">The sequence shown here is derived from an EMBL/GenBank/DDBJ whole genome shotgun (WGS) entry which is preliminary data.</text>
</comment>
<feature type="region of interest" description="Disordered" evidence="1">
    <location>
        <begin position="413"/>
        <end position="438"/>
    </location>
</feature>
<accession>A0AAE1Z7Q9</accession>
<keyword evidence="4" id="KW-1185">Reference proteome</keyword>
<sequence>MSVLMCVFYVTLTGASTSIGTSTGSFGQTDTSVSSEMSQSHTTTGMRTLTSTTSMLVTTTSSPTTREALEIYLFEVEILIYIEEFSVAMNWSGDLLNQSSTMYRSLSTSVCDLLLNSLHLGNEEISRDATCVRVVFTRIIIWMGVSEWNSSMNGGHDSMEAVRGTVSMELRSQTSSQLNDTYVAETLVRGYRRLNITRGPSFRNVTVYRLTIPTTTPSKETTSYGVEYLSTDIKEHLSKSTTVQFDRTDVHSSQMYSTTTLQPQLDDVFLCQIKASIQFSRSLEQVQWSDDLMDNTSKLYNNISVDIRSQIDSVVQSLGFQIILYIRIIDIQFTRLPMTTCRTNCSPHNNNTVVIDNTLATITLNLKLRHDLMQQTDNEITSFLKFVWIQFVKSTEFILHDMEFTRASTSIGTSTGSFGQTDTSVSSEMSQSHTTTGMRTLTSTTSMLVTTTSSPTTREAL</sequence>
<name>A0AAE1Z7Q9_SCHME</name>
<organism evidence="3 4">
    <name type="scientific">Schistosoma mekongi</name>
    <name type="common">Parasitic worm</name>
    <dbReference type="NCBI Taxonomy" id="38744"/>
    <lineage>
        <taxon>Eukaryota</taxon>
        <taxon>Metazoa</taxon>
        <taxon>Spiralia</taxon>
        <taxon>Lophotrochozoa</taxon>
        <taxon>Platyhelminthes</taxon>
        <taxon>Trematoda</taxon>
        <taxon>Digenea</taxon>
        <taxon>Strigeidida</taxon>
        <taxon>Schistosomatoidea</taxon>
        <taxon>Schistosomatidae</taxon>
        <taxon>Schistosoma</taxon>
    </lineage>
</organism>
<protein>
    <submittedName>
        <fullName evidence="3">Uncharacterized protein</fullName>
    </submittedName>
</protein>
<feature type="signal peptide" evidence="2">
    <location>
        <begin position="1"/>
        <end position="15"/>
    </location>
</feature>
<evidence type="ECO:0000313" key="4">
    <source>
        <dbReference type="Proteomes" id="UP001292079"/>
    </source>
</evidence>
<keyword evidence="2" id="KW-0732">Signal</keyword>
<dbReference type="EMBL" id="JALJAT010000006">
    <property type="protein sequence ID" value="KAK4468379.1"/>
    <property type="molecule type" value="Genomic_DNA"/>
</dbReference>